<dbReference type="PIRSF" id="PIRSF001296">
    <property type="entry name" value="K_ATPase_KdpC"/>
    <property type="match status" value="1"/>
</dbReference>
<evidence type="ECO:0000256" key="9">
    <source>
        <dbReference type="ARBA" id="ARBA00023065"/>
    </source>
</evidence>
<reference evidence="12 13" key="1">
    <citation type="journal article" date="2016" name="Int. J. Syst. Evol. Microbiol.">
        <title>Paraphotobacterium marinum gen. nov., sp. nov., a member of the family Vibrionaceae, isolated from surface seawater.</title>
        <authorList>
            <person name="Huang Z."/>
            <person name="Dong C."/>
            <person name="Shao Z."/>
        </authorList>
    </citation>
    <scope>NUCLEOTIDE SEQUENCE [LARGE SCALE GENOMIC DNA]</scope>
    <source>
        <strain evidence="12 13">NSCS20N07D</strain>
    </source>
</reference>
<keyword evidence="2 11" id="KW-1003">Cell membrane</keyword>
<keyword evidence="13" id="KW-1185">Reference proteome</keyword>
<dbReference type="PANTHER" id="PTHR30042:SF2">
    <property type="entry name" value="POTASSIUM-TRANSPORTING ATPASE KDPC SUBUNIT"/>
    <property type="match status" value="1"/>
</dbReference>
<keyword evidence="7 11" id="KW-0630">Potassium</keyword>
<dbReference type="Pfam" id="PF02669">
    <property type="entry name" value="KdpC"/>
    <property type="match status" value="1"/>
</dbReference>
<organism evidence="12 13">
    <name type="scientific">Paraphotobacterium marinum</name>
    <dbReference type="NCBI Taxonomy" id="1755811"/>
    <lineage>
        <taxon>Bacteria</taxon>
        <taxon>Pseudomonadati</taxon>
        <taxon>Pseudomonadota</taxon>
        <taxon>Gammaproteobacteria</taxon>
        <taxon>Vibrionales</taxon>
        <taxon>Vibrionaceae</taxon>
        <taxon>Paraphotobacterium</taxon>
    </lineage>
</organism>
<evidence type="ECO:0000256" key="7">
    <source>
        <dbReference type="ARBA" id="ARBA00022958"/>
    </source>
</evidence>
<dbReference type="PANTHER" id="PTHR30042">
    <property type="entry name" value="POTASSIUM-TRANSPORTING ATPASE C CHAIN"/>
    <property type="match status" value="1"/>
</dbReference>
<feature type="transmembrane region" description="Helical" evidence="11">
    <location>
        <begin position="12"/>
        <end position="36"/>
    </location>
</feature>
<keyword evidence="6 11" id="KW-0067">ATP-binding</keyword>
<dbReference type="GO" id="GO:0005524">
    <property type="term" value="F:ATP binding"/>
    <property type="evidence" value="ECO:0007669"/>
    <property type="project" value="UniProtKB-UniRule"/>
</dbReference>
<name>A0A220VG68_9GAMM</name>
<protein>
    <recommendedName>
        <fullName evidence="11">Potassium-transporting ATPase KdpC subunit</fullName>
    </recommendedName>
    <alternativeName>
        <fullName evidence="11">ATP phosphohydrolase [potassium-transporting] C chain</fullName>
    </alternativeName>
    <alternativeName>
        <fullName evidence="11">Potassium-binding and translocating subunit C</fullName>
    </alternativeName>
    <alternativeName>
        <fullName evidence="11">Potassium-translocating ATPase C chain</fullName>
    </alternativeName>
</protein>
<evidence type="ECO:0000256" key="5">
    <source>
        <dbReference type="ARBA" id="ARBA00022741"/>
    </source>
</evidence>
<evidence type="ECO:0000256" key="2">
    <source>
        <dbReference type="ARBA" id="ARBA00022475"/>
    </source>
</evidence>
<sequence>MFNYIKFSILSLIFFTFLLGIIYPGLIMLGGNLLAYKETHGSLLYKNQKVIGSSLIGQNFSSNQSLFQSRPSGSDYNTLATGGSNLAPNSNKLVKELKQRIADLHKLNGNNKKIPEELVFASGSGLDPNISVKAALYQAPRISKENNIPIDSIIELIHTHEIQGFLNPNYVNVLKLNIALLKLNEK</sequence>
<accession>A0A220VG68</accession>
<comment type="subunit">
    <text evidence="11">The system is composed of three essential subunits: KdpA, KdpB and KdpC.</text>
</comment>
<keyword evidence="9 11" id="KW-0406">Ion transport</keyword>
<gene>
    <name evidence="11" type="primary">kdpC</name>
    <name evidence="12" type="ORF">CF386_09495</name>
</gene>
<dbReference type="InterPro" id="IPR003820">
    <property type="entry name" value="KdpC"/>
</dbReference>
<evidence type="ECO:0000256" key="10">
    <source>
        <dbReference type="ARBA" id="ARBA00023136"/>
    </source>
</evidence>
<keyword evidence="4 11" id="KW-0812">Transmembrane</keyword>
<proteinExistence type="inferred from homology"/>
<evidence type="ECO:0000256" key="11">
    <source>
        <dbReference type="HAMAP-Rule" id="MF_00276"/>
    </source>
</evidence>
<evidence type="ECO:0000313" key="13">
    <source>
        <dbReference type="Proteomes" id="UP000242175"/>
    </source>
</evidence>
<keyword evidence="10 11" id="KW-0472">Membrane</keyword>
<dbReference type="RefSeq" id="WP_089074199.1">
    <property type="nucleotide sequence ID" value="NZ_CBCSAM010000002.1"/>
</dbReference>
<comment type="similarity">
    <text evidence="11">Belongs to the KdpC family.</text>
</comment>
<evidence type="ECO:0000313" key="12">
    <source>
        <dbReference type="EMBL" id="ASK79291.1"/>
    </source>
</evidence>
<evidence type="ECO:0000256" key="6">
    <source>
        <dbReference type="ARBA" id="ARBA00022840"/>
    </source>
</evidence>
<keyword evidence="8 11" id="KW-1133">Transmembrane helix</keyword>
<dbReference type="EMBL" id="CP022356">
    <property type="protein sequence ID" value="ASK79291.1"/>
    <property type="molecule type" value="Genomic_DNA"/>
</dbReference>
<dbReference type="OrthoDB" id="9788285at2"/>
<evidence type="ECO:0000256" key="4">
    <source>
        <dbReference type="ARBA" id="ARBA00022692"/>
    </source>
</evidence>
<keyword evidence="5 11" id="KW-0547">Nucleotide-binding</keyword>
<evidence type="ECO:0000256" key="3">
    <source>
        <dbReference type="ARBA" id="ARBA00022538"/>
    </source>
</evidence>
<keyword evidence="3 11" id="KW-0633">Potassium transport</keyword>
<evidence type="ECO:0000256" key="8">
    <source>
        <dbReference type="ARBA" id="ARBA00022989"/>
    </source>
</evidence>
<dbReference type="Proteomes" id="UP000242175">
    <property type="component" value="Chromosome small"/>
</dbReference>
<dbReference type="HAMAP" id="MF_00276">
    <property type="entry name" value="KdpC"/>
    <property type="match status" value="1"/>
</dbReference>
<keyword evidence="1 11" id="KW-0813">Transport</keyword>
<dbReference type="GO" id="GO:0005886">
    <property type="term" value="C:plasma membrane"/>
    <property type="evidence" value="ECO:0007669"/>
    <property type="project" value="UniProtKB-SubCell"/>
</dbReference>
<dbReference type="KEGG" id="pmai:CF386_09495"/>
<comment type="subcellular location">
    <subcellularLocation>
        <location evidence="11">Cell membrane</location>
        <topology evidence="11">Single-pass membrane protein</topology>
    </subcellularLocation>
</comment>
<comment type="function">
    <text evidence="11">Part of the high-affinity ATP-driven potassium transport (or Kdp) system, which catalyzes the hydrolysis of ATP coupled with the electrogenic transport of potassium into the cytoplasm. This subunit acts as a catalytic chaperone that increases the ATP-binding affinity of the ATP-hydrolyzing subunit KdpB by the formation of a transient KdpB/KdpC/ATP ternary complex.</text>
</comment>
<evidence type="ECO:0000256" key="1">
    <source>
        <dbReference type="ARBA" id="ARBA00022448"/>
    </source>
</evidence>
<dbReference type="AlphaFoldDB" id="A0A220VG68"/>
<dbReference type="GO" id="GO:0008556">
    <property type="term" value="F:P-type potassium transmembrane transporter activity"/>
    <property type="evidence" value="ECO:0007669"/>
    <property type="project" value="InterPro"/>
</dbReference>